<keyword evidence="10" id="KW-1185">Reference proteome</keyword>
<dbReference type="EMBL" id="JBJKFK010001790">
    <property type="protein sequence ID" value="KAL3312228.1"/>
    <property type="molecule type" value="Genomic_DNA"/>
</dbReference>
<dbReference type="Pfam" id="PF00136">
    <property type="entry name" value="DNA_pol_B"/>
    <property type="match status" value="1"/>
</dbReference>
<feature type="domain" description="DNA-directed DNA polymerase family B exonuclease" evidence="8">
    <location>
        <begin position="403"/>
        <end position="510"/>
    </location>
</feature>
<dbReference type="PANTHER" id="PTHR45861">
    <property type="entry name" value="DNA POLYMERASE ALPHA CATALYTIC SUBUNIT"/>
    <property type="match status" value="1"/>
</dbReference>
<keyword evidence="5" id="KW-0239">DNA-directed DNA polymerase</keyword>
<keyword evidence="4" id="KW-0548">Nucleotidyltransferase</keyword>
<dbReference type="Pfam" id="PF03104">
    <property type="entry name" value="DNA_pol_B_exo1"/>
    <property type="match status" value="2"/>
</dbReference>
<feature type="compositionally biased region" description="Acidic residues" evidence="6">
    <location>
        <begin position="40"/>
        <end position="52"/>
    </location>
</feature>
<evidence type="ECO:0000256" key="1">
    <source>
        <dbReference type="ARBA" id="ARBA00005755"/>
    </source>
</evidence>
<protein>
    <recommendedName>
        <fullName evidence="2">DNA-directed DNA polymerase</fullName>
        <ecNumber evidence="2">2.7.7.7</ecNumber>
    </recommendedName>
</protein>
<sequence length="1024" mass="114955">DEAEKPVYDIVSEKEYAKIVHDRMQDDWLVGDHDGREIFDDHDEDFEEDDNETVSSKPRGKSKKLPPKKSLNPDLRASSDATSRKSKSGTKDIRSMFAQSSNTSSKIKKLPDVANLDADLDGLLAEIDKSTSKTVVPSKTSSSKKVPKKVKPVMKKEMIKKSDLDLLGEESKPKQHSVNPFKAHVPQSSKERKTETVKLGKEIEVKSEPVTQKEKEEIPAEMFDDFVEDMKVEEEEKVVEEETKEAEFEFPEVESNWMGSEQEVSAEQQDMADFAPDLGTDALLFYYLDAYEDLQTHPGTIYLFGKIASKDNTGYKSACLRVTDLERRVFLLPRKGKTVKDIYSEFRELSGKMKITKFRCKPNKKMYAFEVSDVPSEAEYLEIRYRCSNPKLSQDLTGESFSHIFGTNTSFLENFLLDLRLKGPCWLHVTGASPINPQISWCAQDFDFKHGEANCQISRFDDFIKASDKPDQKLPTEPPLTLVSLDVKTVSDSKYACEIIAIGMLVDTEYRVSKITNSKLCQSHFFDSLYLYTLPCCIIHCIVCTQASAHSTASTTAAHTLHVCTQASAYCTASTCIASGSDYSFVFPVIAPPKGTAMPFDLKQRIGQWGANYALAGAKPSNEAIASGLYLEGNERALLSRFLVIMQRLDPDLVVGHDLWGHTIEWLLERINALNVPLWHRLGRLRRAAGKFHRHAAGKNWLTRHAVPGRLFCDSMLMARELVHARKYNISDLCKQVMPTPAQENGPRFVPKSIWQLMSGSLGVLNKCAMATLAADLDSRLESIDLKPLFNESQTVKDLIDFCLSDANLVLQLVYQLQVLPLAFQITSICGNILSRTLAGGRAERNEFLLLHAFSEQGYLVPDPPQLAKKHGRKMELPEEEDDPDERRAGTTGRKKPAYHGGLVLEPKKGFYDKFILLLDFNSLYPSIIQEFNICFTTVDRRLVSKLDDEEAQEYDQLIATLASLDTSANSILASTLPTNKAQGILPNELRKLVESRREVKKLIAAAGPSESLLCSYTNREPLA</sequence>
<feature type="domain" description="DNA-directed DNA polymerase family B exonuclease" evidence="8">
    <location>
        <begin position="628"/>
        <end position="730"/>
    </location>
</feature>
<evidence type="ECO:0000313" key="10">
    <source>
        <dbReference type="Proteomes" id="UP001626550"/>
    </source>
</evidence>
<dbReference type="Gene3D" id="2.40.50.730">
    <property type="match status" value="1"/>
</dbReference>
<keyword evidence="3" id="KW-0808">Transferase</keyword>
<dbReference type="Gene3D" id="3.30.420.10">
    <property type="entry name" value="Ribonuclease H-like superfamily/Ribonuclease H"/>
    <property type="match status" value="1"/>
</dbReference>
<dbReference type="AlphaFoldDB" id="A0ABD2PYT1"/>
<dbReference type="SUPFAM" id="SSF56672">
    <property type="entry name" value="DNA/RNA polymerases"/>
    <property type="match status" value="1"/>
</dbReference>
<evidence type="ECO:0000256" key="3">
    <source>
        <dbReference type="ARBA" id="ARBA00022679"/>
    </source>
</evidence>
<feature type="compositionally biased region" description="Low complexity" evidence="6">
    <location>
        <begin position="132"/>
        <end position="144"/>
    </location>
</feature>
<evidence type="ECO:0000256" key="5">
    <source>
        <dbReference type="ARBA" id="ARBA00022932"/>
    </source>
</evidence>
<feature type="compositionally biased region" description="Basic and acidic residues" evidence="6">
    <location>
        <begin position="154"/>
        <end position="173"/>
    </location>
</feature>
<name>A0ABD2PYT1_9PLAT</name>
<dbReference type="Proteomes" id="UP001626550">
    <property type="component" value="Unassembled WGS sequence"/>
</dbReference>
<dbReference type="InterPro" id="IPR023211">
    <property type="entry name" value="DNA_pol_palm_dom_sf"/>
</dbReference>
<feature type="region of interest" description="Disordered" evidence="6">
    <location>
        <begin position="131"/>
        <end position="197"/>
    </location>
</feature>
<comment type="caution">
    <text evidence="9">The sequence shown here is derived from an EMBL/GenBank/DDBJ whole genome shotgun (WGS) entry which is preliminary data.</text>
</comment>
<evidence type="ECO:0000259" key="8">
    <source>
        <dbReference type="Pfam" id="PF03104"/>
    </source>
</evidence>
<dbReference type="PANTHER" id="PTHR45861:SF1">
    <property type="entry name" value="DNA POLYMERASE ALPHA CATALYTIC SUBUNIT"/>
    <property type="match status" value="1"/>
</dbReference>
<dbReference type="EC" id="2.7.7.7" evidence="2"/>
<feature type="compositionally biased region" description="Basic residues" evidence="6">
    <location>
        <begin position="58"/>
        <end position="67"/>
    </location>
</feature>
<evidence type="ECO:0000313" key="9">
    <source>
        <dbReference type="EMBL" id="KAL3312228.1"/>
    </source>
</evidence>
<dbReference type="InterPro" id="IPR043502">
    <property type="entry name" value="DNA/RNA_pol_sf"/>
</dbReference>
<dbReference type="Gene3D" id="3.90.1600.10">
    <property type="entry name" value="Palm domain of DNA polymerase"/>
    <property type="match status" value="1"/>
</dbReference>
<dbReference type="InterPro" id="IPR036397">
    <property type="entry name" value="RNaseH_sf"/>
</dbReference>
<accession>A0ABD2PYT1</accession>
<dbReference type="InterPro" id="IPR012337">
    <property type="entry name" value="RNaseH-like_sf"/>
</dbReference>
<evidence type="ECO:0000259" key="7">
    <source>
        <dbReference type="Pfam" id="PF00136"/>
    </source>
</evidence>
<gene>
    <name evidence="9" type="primary">POLA1_2</name>
    <name evidence="9" type="ORF">Ciccas_009185</name>
</gene>
<evidence type="ECO:0000256" key="4">
    <source>
        <dbReference type="ARBA" id="ARBA00022695"/>
    </source>
</evidence>
<evidence type="ECO:0000256" key="2">
    <source>
        <dbReference type="ARBA" id="ARBA00012417"/>
    </source>
</evidence>
<reference evidence="9 10" key="1">
    <citation type="submission" date="2024-11" db="EMBL/GenBank/DDBJ databases">
        <title>Adaptive evolution of stress response genes in parasites aligns with host niche diversity.</title>
        <authorList>
            <person name="Hahn C."/>
            <person name="Resl P."/>
        </authorList>
    </citation>
    <scope>NUCLEOTIDE SEQUENCE [LARGE SCALE GENOMIC DNA]</scope>
    <source>
        <strain evidence="9">EGGRZ-B1_66</strain>
        <tissue evidence="9">Body</tissue>
    </source>
</reference>
<feature type="region of interest" description="Disordered" evidence="6">
    <location>
        <begin position="33"/>
        <end position="108"/>
    </location>
</feature>
<dbReference type="InterPro" id="IPR006172">
    <property type="entry name" value="DNA-dir_DNA_pol_B"/>
</dbReference>
<feature type="non-terminal residue" evidence="9">
    <location>
        <position position="1"/>
    </location>
</feature>
<dbReference type="GO" id="GO:0003887">
    <property type="term" value="F:DNA-directed DNA polymerase activity"/>
    <property type="evidence" value="ECO:0007669"/>
    <property type="project" value="UniProtKB-KW"/>
</dbReference>
<dbReference type="NCBIfam" id="TIGR00592">
    <property type="entry name" value="pol2"/>
    <property type="match status" value="1"/>
</dbReference>
<comment type="similarity">
    <text evidence="1">Belongs to the DNA polymerase type-B family.</text>
</comment>
<dbReference type="FunFam" id="3.30.70.2820:FF:000001">
    <property type="entry name" value="DNA polymerase"/>
    <property type="match status" value="1"/>
</dbReference>
<organism evidence="9 10">
    <name type="scientific">Cichlidogyrus casuarinus</name>
    <dbReference type="NCBI Taxonomy" id="1844966"/>
    <lineage>
        <taxon>Eukaryota</taxon>
        <taxon>Metazoa</taxon>
        <taxon>Spiralia</taxon>
        <taxon>Lophotrochozoa</taxon>
        <taxon>Platyhelminthes</taxon>
        <taxon>Monogenea</taxon>
        <taxon>Monopisthocotylea</taxon>
        <taxon>Dactylogyridea</taxon>
        <taxon>Ancyrocephalidae</taxon>
        <taxon>Cichlidogyrus</taxon>
    </lineage>
</organism>
<feature type="region of interest" description="Disordered" evidence="6">
    <location>
        <begin position="865"/>
        <end position="896"/>
    </location>
</feature>
<feature type="domain" description="DNA-directed DNA polymerase family B multifunctional" evidence="7">
    <location>
        <begin position="834"/>
        <end position="1008"/>
    </location>
</feature>
<dbReference type="InterPro" id="IPR006133">
    <property type="entry name" value="DNA-dir_DNA_pol_B_exonuc"/>
</dbReference>
<proteinExistence type="inferred from homology"/>
<evidence type="ECO:0000256" key="6">
    <source>
        <dbReference type="SAM" id="MobiDB-lite"/>
    </source>
</evidence>
<dbReference type="SUPFAM" id="SSF53098">
    <property type="entry name" value="Ribonuclease H-like"/>
    <property type="match status" value="1"/>
</dbReference>
<dbReference type="InterPro" id="IPR006134">
    <property type="entry name" value="DNA-dir_DNA_pol_B_multi_dom"/>
</dbReference>
<dbReference type="SMART" id="SM00486">
    <property type="entry name" value="POLBc"/>
    <property type="match status" value="1"/>
</dbReference>
<dbReference type="Gene3D" id="3.30.70.2820">
    <property type="match status" value="1"/>
</dbReference>